<dbReference type="InterPro" id="IPR011009">
    <property type="entry name" value="Kinase-like_dom_sf"/>
</dbReference>
<dbReference type="Gene3D" id="1.10.510.10">
    <property type="entry name" value="Transferase(Phosphotransferase) domain 1"/>
    <property type="match status" value="1"/>
</dbReference>
<keyword evidence="2" id="KW-0808">Transferase</keyword>
<dbReference type="GO" id="GO:0004674">
    <property type="term" value="F:protein serine/threonine kinase activity"/>
    <property type="evidence" value="ECO:0007669"/>
    <property type="project" value="UniProtKB-KW"/>
</dbReference>
<keyword evidence="3" id="KW-1185">Reference proteome</keyword>
<dbReference type="GO" id="GO:0005737">
    <property type="term" value="C:cytoplasm"/>
    <property type="evidence" value="ECO:0007669"/>
    <property type="project" value="TreeGrafter"/>
</dbReference>
<dbReference type="PATRIC" id="fig|1284240.4.peg.2814"/>
<comment type="caution">
    <text evidence="2">The sequence shown here is derived from an EMBL/GenBank/DDBJ whole genome shotgun (WGS) entry which is preliminary data.</text>
</comment>
<gene>
    <name evidence="2" type="ORF">H074_13792</name>
</gene>
<keyword evidence="2" id="KW-0723">Serine/threonine-protein kinase</keyword>
<dbReference type="SUPFAM" id="SSF56112">
    <property type="entry name" value="Protein kinase-like (PK-like)"/>
    <property type="match status" value="1"/>
</dbReference>
<organism evidence="2 3">
    <name type="scientific">Amycolatopsis decaplanina DSM 44594</name>
    <dbReference type="NCBI Taxonomy" id="1284240"/>
    <lineage>
        <taxon>Bacteria</taxon>
        <taxon>Bacillati</taxon>
        <taxon>Actinomycetota</taxon>
        <taxon>Actinomycetes</taxon>
        <taxon>Pseudonocardiales</taxon>
        <taxon>Pseudonocardiaceae</taxon>
        <taxon>Amycolatopsis</taxon>
    </lineage>
</organism>
<dbReference type="GO" id="GO:0005524">
    <property type="term" value="F:ATP binding"/>
    <property type="evidence" value="ECO:0007669"/>
    <property type="project" value="InterPro"/>
</dbReference>
<dbReference type="InterPro" id="IPR008271">
    <property type="entry name" value="Ser/Thr_kinase_AS"/>
</dbReference>
<dbReference type="RefSeq" id="WP_007030660.1">
    <property type="nucleotide sequence ID" value="NZ_AOHO01000048.1"/>
</dbReference>
<dbReference type="Pfam" id="PF00069">
    <property type="entry name" value="Pkinase"/>
    <property type="match status" value="1"/>
</dbReference>
<evidence type="ECO:0000259" key="1">
    <source>
        <dbReference type="PROSITE" id="PS50011"/>
    </source>
</evidence>
<dbReference type="PANTHER" id="PTHR44167:SF18">
    <property type="entry name" value="PROTEIN KINASE DOMAIN-CONTAINING PROTEIN"/>
    <property type="match status" value="1"/>
</dbReference>
<dbReference type="AlphaFoldDB" id="M2ZIF2"/>
<dbReference type="EMBL" id="AOHO01000048">
    <property type="protein sequence ID" value="EME60104.1"/>
    <property type="molecule type" value="Genomic_DNA"/>
</dbReference>
<sequence length="310" mass="34026">MKQGDSLNGYRVVTKPTNDGAGKCLWAFAERDGHEYFIKEFLDPKRPGRNSMGDEESKRLRRKQCEEFECRHWAVINNLDPTDPYAGNLVTALDFFCVGTKYYKVTARMRPVPMPPPEALSTQQKVVLLGTLGDSLALLHRQNIVHGDLKPDNVLLHRPPRSDLYTAKLIDFDDAYLSGSPPDRDTIGGDAGYASPELLRYLKDDPSIRPVQLTTAADMFAFGLMLHGYLTGAPPGFVGAHGSVAEAVNAGADVRLDTKLGDRARALIQALLGADPGSRPTAADVLLALNDKSLVDIKRSRLRINVSANR</sequence>
<dbReference type="PANTHER" id="PTHR44167">
    <property type="entry name" value="OVARIAN-SPECIFIC SERINE/THREONINE-PROTEIN KINASE LOK-RELATED"/>
    <property type="match status" value="1"/>
</dbReference>
<dbReference type="InterPro" id="IPR000719">
    <property type="entry name" value="Prot_kinase_dom"/>
</dbReference>
<feature type="domain" description="Protein kinase" evidence="1">
    <location>
        <begin position="1"/>
        <end position="294"/>
    </location>
</feature>
<proteinExistence type="predicted"/>
<reference evidence="2 3" key="1">
    <citation type="journal article" date="2013" name="Genome Announc.">
        <title>Draft Genome Sequence of Amycolatopsis decaplanina Strain DSM 44594T.</title>
        <authorList>
            <person name="Kaur N."/>
            <person name="Kumar S."/>
            <person name="Bala M."/>
            <person name="Raghava G.P."/>
            <person name="Mayilraj S."/>
        </authorList>
    </citation>
    <scope>NUCLEOTIDE SEQUENCE [LARGE SCALE GENOMIC DNA]</scope>
    <source>
        <strain evidence="2 3">DSM 44594</strain>
    </source>
</reference>
<dbReference type="PROSITE" id="PS00108">
    <property type="entry name" value="PROTEIN_KINASE_ST"/>
    <property type="match status" value="1"/>
</dbReference>
<protein>
    <submittedName>
        <fullName evidence="2">Serine/threonine protein kinase</fullName>
    </submittedName>
</protein>
<evidence type="ECO:0000313" key="2">
    <source>
        <dbReference type="EMBL" id="EME60104.1"/>
    </source>
</evidence>
<keyword evidence="2" id="KW-0418">Kinase</keyword>
<accession>M2ZIF2</accession>
<dbReference type="SMART" id="SM00220">
    <property type="entry name" value="S_TKc"/>
    <property type="match status" value="1"/>
</dbReference>
<name>M2ZIF2_9PSEU</name>
<evidence type="ECO:0000313" key="3">
    <source>
        <dbReference type="Proteomes" id="UP000054226"/>
    </source>
</evidence>
<dbReference type="OrthoDB" id="9788659at2"/>
<dbReference type="Proteomes" id="UP000054226">
    <property type="component" value="Unassembled WGS sequence"/>
</dbReference>
<dbReference type="PROSITE" id="PS50011">
    <property type="entry name" value="PROTEIN_KINASE_DOM"/>
    <property type="match status" value="1"/>
</dbReference>